<dbReference type="UniPathway" id="UPA00142">
    <property type="reaction ID" value="UER00209"/>
</dbReference>
<comment type="catalytic activity">
    <reaction evidence="10">
        <text>L-cysteine + L-glutamate + ATP = gamma-L-glutamyl-L-cysteine + ADP + phosphate + H(+)</text>
        <dbReference type="Rhea" id="RHEA:13285"/>
        <dbReference type="ChEBI" id="CHEBI:15378"/>
        <dbReference type="ChEBI" id="CHEBI:29985"/>
        <dbReference type="ChEBI" id="CHEBI:30616"/>
        <dbReference type="ChEBI" id="CHEBI:35235"/>
        <dbReference type="ChEBI" id="CHEBI:43474"/>
        <dbReference type="ChEBI" id="CHEBI:58173"/>
        <dbReference type="ChEBI" id="CHEBI:456216"/>
        <dbReference type="EC" id="6.3.2.2"/>
    </reaction>
</comment>
<dbReference type="GO" id="GO:0006750">
    <property type="term" value="P:glutathione biosynthetic process"/>
    <property type="evidence" value="ECO:0007669"/>
    <property type="project" value="UniProtKB-UniRule"/>
</dbReference>
<evidence type="ECO:0000256" key="5">
    <source>
        <dbReference type="ARBA" id="ARBA00022684"/>
    </source>
</evidence>
<dbReference type="EMBL" id="QKWP01000364">
    <property type="protein sequence ID" value="RIB21387.1"/>
    <property type="molecule type" value="Genomic_DNA"/>
</dbReference>
<comment type="caution">
    <text evidence="11">The sequence shown here is derived from an EMBL/GenBank/DDBJ whole genome shotgun (WGS) entry which is preliminary data.</text>
</comment>
<dbReference type="AlphaFoldDB" id="A0A397VJ50"/>
<evidence type="ECO:0000256" key="1">
    <source>
        <dbReference type="ARBA" id="ARBA00005006"/>
    </source>
</evidence>
<evidence type="ECO:0000256" key="9">
    <source>
        <dbReference type="ARBA" id="ARBA00032122"/>
    </source>
</evidence>
<dbReference type="InterPro" id="IPR004308">
    <property type="entry name" value="GCS"/>
</dbReference>
<reference evidence="11 12" key="1">
    <citation type="submission" date="2018-06" db="EMBL/GenBank/DDBJ databases">
        <title>Comparative genomics reveals the genomic features of Rhizophagus irregularis, R. cerebriforme, R. diaphanum and Gigaspora rosea, and their symbiotic lifestyle signature.</title>
        <authorList>
            <person name="Morin E."/>
            <person name="San Clemente H."/>
            <person name="Chen E.C.H."/>
            <person name="De La Providencia I."/>
            <person name="Hainaut M."/>
            <person name="Kuo A."/>
            <person name="Kohler A."/>
            <person name="Murat C."/>
            <person name="Tang N."/>
            <person name="Roy S."/>
            <person name="Loubradou J."/>
            <person name="Henrissat B."/>
            <person name="Grigoriev I.V."/>
            <person name="Corradi N."/>
            <person name="Roux C."/>
            <person name="Martin F.M."/>
        </authorList>
    </citation>
    <scope>NUCLEOTIDE SEQUENCE [LARGE SCALE GENOMIC DNA]</scope>
    <source>
        <strain evidence="11 12">DAOM 194757</strain>
    </source>
</reference>
<dbReference type="GO" id="GO:0005524">
    <property type="term" value="F:ATP binding"/>
    <property type="evidence" value="ECO:0007669"/>
    <property type="project" value="UniProtKB-UniRule"/>
</dbReference>
<evidence type="ECO:0000313" key="12">
    <source>
        <dbReference type="Proteomes" id="UP000266673"/>
    </source>
</evidence>
<accession>A0A397VJ50</accession>
<dbReference type="GO" id="GO:0004357">
    <property type="term" value="F:glutamate-cysteine ligase activity"/>
    <property type="evidence" value="ECO:0007669"/>
    <property type="project" value="UniProtKB-UniRule"/>
</dbReference>
<dbReference type="OrthoDB" id="7939818at2759"/>
<evidence type="ECO:0000256" key="2">
    <source>
        <dbReference type="ARBA" id="ARBA00008100"/>
    </source>
</evidence>
<dbReference type="Proteomes" id="UP000266673">
    <property type="component" value="Unassembled WGS sequence"/>
</dbReference>
<dbReference type="STRING" id="44941.A0A397VJ50"/>
<protein>
    <recommendedName>
        <fullName evidence="3 10">Glutamate--cysteine ligase</fullName>
        <ecNumber evidence="3 10">6.3.2.2</ecNumber>
    </recommendedName>
    <alternativeName>
        <fullName evidence="9 10">Gamma-ECS</fullName>
    </alternativeName>
    <alternativeName>
        <fullName evidence="8 10">Gamma-glutamylcysteine synthetase</fullName>
    </alternativeName>
</protein>
<evidence type="ECO:0000256" key="10">
    <source>
        <dbReference type="RuleBase" id="RU367135"/>
    </source>
</evidence>
<evidence type="ECO:0000256" key="4">
    <source>
        <dbReference type="ARBA" id="ARBA00022598"/>
    </source>
</evidence>
<sequence length="113" mass="13279">MEVGLLTEVKPLPWEQARKYASHIRDHGINQFLSIYNKTRDREKDCLLWGDEIEYMVITYDDEAKNVKLSLRALDILNELQKEEEEASKKGEKVDTSWQPEFSAYMIEGVRLT</sequence>
<keyword evidence="6 10" id="KW-0547">Nucleotide-binding</keyword>
<evidence type="ECO:0000256" key="6">
    <source>
        <dbReference type="ARBA" id="ARBA00022741"/>
    </source>
</evidence>
<dbReference type="InterPro" id="IPR014746">
    <property type="entry name" value="Gln_synth/guanido_kin_cat_dom"/>
</dbReference>
<keyword evidence="7 10" id="KW-0067">ATP-binding</keyword>
<dbReference type="EC" id="6.3.2.2" evidence="3 10"/>
<gene>
    <name evidence="11" type="ORF">C2G38_2034447</name>
</gene>
<evidence type="ECO:0000256" key="8">
    <source>
        <dbReference type="ARBA" id="ARBA00030585"/>
    </source>
</evidence>
<comment type="similarity">
    <text evidence="2 10">Belongs to the glutamate--cysteine ligase type 3 family.</text>
</comment>
<evidence type="ECO:0000256" key="7">
    <source>
        <dbReference type="ARBA" id="ARBA00022840"/>
    </source>
</evidence>
<evidence type="ECO:0000256" key="3">
    <source>
        <dbReference type="ARBA" id="ARBA00012220"/>
    </source>
</evidence>
<dbReference type="PANTHER" id="PTHR11164">
    <property type="entry name" value="GLUTAMATE CYSTEINE LIGASE"/>
    <property type="match status" value="1"/>
</dbReference>
<keyword evidence="5 10" id="KW-0317">Glutathione biosynthesis</keyword>
<keyword evidence="12" id="KW-1185">Reference proteome</keyword>
<name>A0A397VJ50_9GLOM</name>
<proteinExistence type="inferred from homology"/>
<dbReference type="PANTHER" id="PTHR11164:SF0">
    <property type="entry name" value="GLUTAMATE--CYSTEINE LIGASE CATALYTIC SUBUNIT"/>
    <property type="match status" value="1"/>
</dbReference>
<comment type="pathway">
    <text evidence="1 10">Sulfur metabolism; glutathione biosynthesis; glutathione from L-cysteine and L-glutamate: step 1/2.</text>
</comment>
<dbReference type="SUPFAM" id="SSF55931">
    <property type="entry name" value="Glutamine synthetase/guanido kinase"/>
    <property type="match status" value="1"/>
</dbReference>
<dbReference type="Gene3D" id="3.30.590.50">
    <property type="match status" value="1"/>
</dbReference>
<organism evidence="11 12">
    <name type="scientific">Gigaspora rosea</name>
    <dbReference type="NCBI Taxonomy" id="44941"/>
    <lineage>
        <taxon>Eukaryota</taxon>
        <taxon>Fungi</taxon>
        <taxon>Fungi incertae sedis</taxon>
        <taxon>Mucoromycota</taxon>
        <taxon>Glomeromycotina</taxon>
        <taxon>Glomeromycetes</taxon>
        <taxon>Diversisporales</taxon>
        <taxon>Gigasporaceae</taxon>
        <taxon>Gigaspora</taxon>
    </lineage>
</organism>
<evidence type="ECO:0000313" key="11">
    <source>
        <dbReference type="EMBL" id="RIB21387.1"/>
    </source>
</evidence>
<keyword evidence="4 10" id="KW-0436">Ligase</keyword>